<evidence type="ECO:0000313" key="3">
    <source>
        <dbReference type="Proteomes" id="UP000054859"/>
    </source>
</evidence>
<organism evidence="2 3">
    <name type="scientific">Legionella adelaidensis</name>
    <dbReference type="NCBI Taxonomy" id="45056"/>
    <lineage>
        <taxon>Bacteria</taxon>
        <taxon>Pseudomonadati</taxon>
        <taxon>Pseudomonadota</taxon>
        <taxon>Gammaproteobacteria</taxon>
        <taxon>Legionellales</taxon>
        <taxon>Legionellaceae</taxon>
        <taxon>Legionella</taxon>
    </lineage>
</organism>
<dbReference type="Proteomes" id="UP000054859">
    <property type="component" value="Unassembled WGS sequence"/>
</dbReference>
<comment type="caution">
    <text evidence="2">The sequence shown here is derived from an EMBL/GenBank/DDBJ whole genome shotgun (WGS) entry which is preliminary data.</text>
</comment>
<dbReference type="RefSeq" id="WP_058461606.1">
    <property type="nucleotide sequence ID" value="NZ_LNKA01000001.1"/>
</dbReference>
<dbReference type="PATRIC" id="fig|45056.6.peg.561"/>
<sequence>MLYLVLQFPKLHGQYIRYITGLAAAVLIVGSSILLINLWVNANFIETRMKGTAIIQVVSSTPPSYCHSRFIFYKVNADKRVSYLCPNYYGLIPSVGSLEVAPEFIAKQLAHQANFLPHTYVG</sequence>
<reference evidence="2 3" key="1">
    <citation type="submission" date="2015-11" db="EMBL/GenBank/DDBJ databases">
        <title>Identification of large and diverse effector repertoires of 38 Legionella species.</title>
        <authorList>
            <person name="Burstein D."/>
            <person name="Amaro F."/>
            <person name="Zusman T."/>
            <person name="Lifshitz Z."/>
            <person name="Cohen O."/>
            <person name="Gilbert J.A."/>
            <person name="Pupko T."/>
            <person name="Shuman H.A."/>
            <person name="Segal G."/>
        </authorList>
    </citation>
    <scope>NUCLEOTIDE SEQUENCE [LARGE SCALE GENOMIC DNA]</scope>
    <source>
        <strain evidence="2 3">1762-AUS-E</strain>
    </source>
</reference>
<feature type="transmembrane region" description="Helical" evidence="1">
    <location>
        <begin position="15"/>
        <end position="40"/>
    </location>
</feature>
<accession>A0A0W0R4D0</accession>
<protein>
    <submittedName>
        <fullName evidence="2">Legionella secretion system protein Z</fullName>
    </submittedName>
</protein>
<dbReference type="AlphaFoldDB" id="A0A0W0R4D0"/>
<gene>
    <name evidence="2" type="primary">lssZ</name>
    <name evidence="2" type="ORF">Lade_0540</name>
</gene>
<proteinExistence type="predicted"/>
<evidence type="ECO:0000256" key="1">
    <source>
        <dbReference type="SAM" id="Phobius"/>
    </source>
</evidence>
<evidence type="ECO:0000313" key="2">
    <source>
        <dbReference type="EMBL" id="KTC65882.1"/>
    </source>
</evidence>
<keyword evidence="3" id="KW-1185">Reference proteome</keyword>
<keyword evidence="1" id="KW-0472">Membrane</keyword>
<dbReference type="OrthoDB" id="5652305at2"/>
<keyword evidence="1" id="KW-1133">Transmembrane helix</keyword>
<name>A0A0W0R4D0_9GAMM</name>
<keyword evidence="1" id="KW-0812">Transmembrane</keyword>
<dbReference type="EMBL" id="LNKA01000001">
    <property type="protein sequence ID" value="KTC65882.1"/>
    <property type="molecule type" value="Genomic_DNA"/>
</dbReference>
<dbReference type="STRING" id="45056.Lade_0540"/>